<protein>
    <recommendedName>
        <fullName evidence="11">Structural maintenance of chromosomes protein</fullName>
    </recommendedName>
</protein>
<sequence>MKVEELIIDGFKSYATRTVISKWDSQFNAITGLNGSGKSNILDAICFVLGIASMSTVRASNLQDLIYKRGQAGVTKASVTIVFDNSETARSPIGFENCSKISVTRQIILGGTSKYLVNGHKAQQQTVLNLFQSVQLNINNPNFLIMQGRITKVLNMKPKEILSLIEEAAGTRTFEERKEKAQKTMTKKDTKLREIRMLLQEEIEPKLEKLRNEKRTFLEYQQIQTDLEKINRVIIAHSYLILSRKFDQHSSELNARENEMENYNKEIEKLSNEIRILNEDLANIKKRREAEMKRDGRIKELEQEESGLSDEITRLSTLKDMTTENLKTEKAKFNKIQKQLISLNQSLENNQDIFLNFEKQYKNARDELDQTKKEYHKHEELLTTLSTGVSSKGNTDGGYITQLKEAKSKVNDTNVFVEQANLKIQHLETKVANDKTKLAAAKKESDDFMREIESYERKIESMVEELKSSGYDQEKARTLKMNQATLNDQIRKATNELNQLQRSVGTFEFSYSKPYPSFNDNLVKGTAAQLFSLRETDNDKALALQVCAGGRLYNVVVDNSETASQLLERGQLKKRVTIIPLDKISSRVIDARAVKLAKEKCPGKVELALNLIGFEEELLKAMQYIFGNTFICNDPQTANLITFDPQIRARSITLEGDTYDPEGNLSGGSRRTSSSVLITMQKYNKLHSEIKDLKKQFEQNERELRKLDEISRKTQHLQNNINLSKHELSLLMKKSETNPASVLLKETERVKLEIDTLKRQRDEEEKKQKEYQKEIASIEKDMEEFNNDKGSKLKTLELKVTALREKLVEKEQAIKVTEERFQSLQIENDQATSEISNLKEQANSAESAISEAQNELKSINEKLNTLSEKLEYTKAEVEEEKNNLLGLDDEMSELTSFISAKNEALENAKLSAQKLRHDLGKINAVTQSLRNNLDELIKENEWVTDRSITESILQQYSNINLAEYKEQATVLDERFKGIQRKVNPNIMNMIDNVEKKEVSLRQMIRTIEKDKSKIENTVKKLNGYKRETLNATYQKVSVDFGHIFADLLPGSFAKLVPVDPNDVTGGLEVKVKLGNVWKESLVELSGGQRSLIALSLIMALLQYKPAPMYILDEVDAALDLSHTQNIGHLIKTRFKGSQFIVVSLKEGMFTNANRVFRTRFQDGTSVVSIM</sequence>
<evidence type="ECO:0000256" key="8">
    <source>
        <dbReference type="ARBA" id="ARBA00023067"/>
    </source>
</evidence>
<dbReference type="FunFam" id="3.40.50.300:FF:000385">
    <property type="entry name" value="Structural maintenance of chromosomes 2"/>
    <property type="match status" value="1"/>
</dbReference>
<dbReference type="Gene3D" id="3.40.50.300">
    <property type="entry name" value="P-loop containing nucleotide triphosphate hydrolases"/>
    <property type="match status" value="2"/>
</dbReference>
<keyword evidence="9 11" id="KW-0539">Nucleus</keyword>
<dbReference type="InterPro" id="IPR036277">
    <property type="entry name" value="SMC_hinge_sf"/>
</dbReference>
<dbReference type="Pfam" id="PF02463">
    <property type="entry name" value="SMC_N"/>
    <property type="match status" value="1"/>
</dbReference>
<keyword evidence="10" id="KW-0131">Cell cycle</keyword>
<dbReference type="AlphaFoldDB" id="G8YR47"/>
<dbReference type="InterPro" id="IPR010935">
    <property type="entry name" value="SMC_hinge"/>
</dbReference>
<dbReference type="InterPro" id="IPR027120">
    <property type="entry name" value="Smc2_ABC"/>
</dbReference>
<dbReference type="Gene3D" id="1.20.1060.20">
    <property type="match status" value="1"/>
</dbReference>
<reference evidence="14 15" key="1">
    <citation type="journal article" date="2012" name="G3 (Bethesda)">
        <title>Pichia sorbitophila, an interspecies yeast hybrid reveals early steps of genome resolution following polyploidization.</title>
        <authorList>
            <person name="Leh Louis V."/>
            <person name="Despons L."/>
            <person name="Friedrich A."/>
            <person name="Martin T."/>
            <person name="Durrens P."/>
            <person name="Casaregola S."/>
            <person name="Neuveglise C."/>
            <person name="Fairhead C."/>
            <person name="Marck C."/>
            <person name="Cruz J.A."/>
            <person name="Straub M.L."/>
            <person name="Kugler V."/>
            <person name="Sacerdot C."/>
            <person name="Uzunov Z."/>
            <person name="Thierry A."/>
            <person name="Weiss S."/>
            <person name="Bleykasten C."/>
            <person name="De Montigny J."/>
            <person name="Jacques N."/>
            <person name="Jung P."/>
            <person name="Lemaire M."/>
            <person name="Mallet S."/>
            <person name="Morel G."/>
            <person name="Richard G.F."/>
            <person name="Sarkar A."/>
            <person name="Savel G."/>
            <person name="Schacherer J."/>
            <person name="Seret M.L."/>
            <person name="Talla E."/>
            <person name="Samson G."/>
            <person name="Jubin C."/>
            <person name="Poulain J."/>
            <person name="Vacherie B."/>
            <person name="Barbe V."/>
            <person name="Pelletier E."/>
            <person name="Sherman D.J."/>
            <person name="Westhof E."/>
            <person name="Weissenbach J."/>
            <person name="Baret P.V."/>
            <person name="Wincker P."/>
            <person name="Gaillardin C."/>
            <person name="Dujon B."/>
            <person name="Souciet J.L."/>
        </authorList>
    </citation>
    <scope>NUCLEOTIDE SEQUENCE [LARGE SCALE GENOMIC DNA]</scope>
    <source>
        <strain evidence="15">ATCC MYA-4447 / BCRC 22081 / CBS 7064 / NBRC 10061 / NRRL Y-12695</strain>
    </source>
</reference>
<comment type="similarity">
    <text evidence="2">Belongs to the SMC family. SMC2 subfamily.</text>
</comment>
<proteinExistence type="inferred from homology"/>
<evidence type="ECO:0000256" key="1">
    <source>
        <dbReference type="ARBA" id="ARBA00004123"/>
    </source>
</evidence>
<evidence type="ECO:0000256" key="3">
    <source>
        <dbReference type="ARBA" id="ARBA00022618"/>
    </source>
</evidence>
<keyword evidence="5" id="KW-0498">Mitosis</keyword>
<feature type="coiled-coil region" evidence="12">
    <location>
        <begin position="680"/>
        <end position="720"/>
    </location>
</feature>
<dbReference type="SMART" id="SM00968">
    <property type="entry name" value="SMC_hinge"/>
    <property type="match status" value="1"/>
</dbReference>
<name>G8YR47_PICSO</name>
<dbReference type="Gene3D" id="1.10.287.1490">
    <property type="match status" value="1"/>
</dbReference>
<dbReference type="SUPFAM" id="SSF75553">
    <property type="entry name" value="Smc hinge domain"/>
    <property type="match status" value="1"/>
</dbReference>
<dbReference type="Gene3D" id="3.30.70.1620">
    <property type="match status" value="1"/>
</dbReference>
<keyword evidence="3" id="KW-0132">Cell division</keyword>
<comment type="subcellular location">
    <subcellularLocation>
        <location evidence="1 11">Nucleus</location>
    </subcellularLocation>
</comment>
<dbReference type="GO" id="GO:0005524">
    <property type="term" value="F:ATP binding"/>
    <property type="evidence" value="ECO:0007669"/>
    <property type="project" value="UniProtKB-KW"/>
</dbReference>
<dbReference type="GO" id="GO:0051301">
    <property type="term" value="P:cell division"/>
    <property type="evidence" value="ECO:0007669"/>
    <property type="project" value="UniProtKB-KW"/>
</dbReference>
<dbReference type="FunCoup" id="G8YR47">
    <property type="interactions" value="1734"/>
</dbReference>
<dbReference type="eggNOG" id="KOG0933">
    <property type="taxonomic scope" value="Eukaryota"/>
</dbReference>
<dbReference type="OrthoDB" id="10255539at2759"/>
<gene>
    <name evidence="14" type="primary">Piso0_000647</name>
    <name evidence="14" type="ORF">GNLVRS01_PISO0C00970g</name>
</gene>
<dbReference type="EMBL" id="FO082057">
    <property type="protein sequence ID" value="CCE78034.1"/>
    <property type="molecule type" value="Genomic_DNA"/>
</dbReference>
<dbReference type="GO" id="GO:0007076">
    <property type="term" value="P:mitotic chromosome condensation"/>
    <property type="evidence" value="ECO:0007669"/>
    <property type="project" value="UniProtKB-ARBA"/>
</dbReference>
<feature type="coiled-coil region" evidence="12">
    <location>
        <begin position="961"/>
        <end position="1027"/>
    </location>
</feature>
<evidence type="ECO:0000256" key="4">
    <source>
        <dbReference type="ARBA" id="ARBA00022741"/>
    </source>
</evidence>
<evidence type="ECO:0000256" key="2">
    <source>
        <dbReference type="ARBA" id="ARBA00005231"/>
    </source>
</evidence>
<evidence type="ECO:0000256" key="12">
    <source>
        <dbReference type="SAM" id="Coils"/>
    </source>
</evidence>
<dbReference type="Proteomes" id="UP000005222">
    <property type="component" value="Chromosome C"/>
</dbReference>
<dbReference type="PIRSF" id="PIRSF005719">
    <property type="entry name" value="SMC"/>
    <property type="match status" value="1"/>
</dbReference>
<organism evidence="14 15">
    <name type="scientific">Pichia sorbitophila (strain ATCC MYA-4447 / BCRC 22081 / CBS 7064 / NBRC 10061 / NRRL Y-12695)</name>
    <name type="common">Hybrid yeast</name>
    <dbReference type="NCBI Taxonomy" id="559304"/>
    <lineage>
        <taxon>Eukaryota</taxon>
        <taxon>Fungi</taxon>
        <taxon>Dikarya</taxon>
        <taxon>Ascomycota</taxon>
        <taxon>Saccharomycotina</taxon>
        <taxon>Pichiomycetes</taxon>
        <taxon>Debaryomycetaceae</taxon>
        <taxon>Millerozyma</taxon>
    </lineage>
</organism>
<dbReference type="PANTHER" id="PTHR43977">
    <property type="entry name" value="STRUCTURAL MAINTENANCE OF CHROMOSOMES PROTEIN 3"/>
    <property type="match status" value="1"/>
</dbReference>
<dbReference type="OMA" id="THNKIAM"/>
<dbReference type="GO" id="GO:0005694">
    <property type="term" value="C:chromosome"/>
    <property type="evidence" value="ECO:0007669"/>
    <property type="project" value="InterPro"/>
</dbReference>
<dbReference type="STRING" id="559304.G8YR47"/>
<feature type="coiled-coil region" evidence="12">
    <location>
        <begin position="354"/>
        <end position="381"/>
    </location>
</feature>
<feature type="coiled-coil region" evidence="12">
    <location>
        <begin position="246"/>
        <end position="318"/>
    </location>
</feature>
<evidence type="ECO:0000259" key="13">
    <source>
        <dbReference type="SMART" id="SM00968"/>
    </source>
</evidence>
<feature type="coiled-coil region" evidence="12">
    <location>
        <begin position="417"/>
        <end position="503"/>
    </location>
</feature>
<evidence type="ECO:0000256" key="9">
    <source>
        <dbReference type="ARBA" id="ARBA00023242"/>
    </source>
</evidence>
<keyword evidence="7 12" id="KW-0175">Coiled coil</keyword>
<keyword evidence="4" id="KW-0547">Nucleotide-binding</keyword>
<feature type="coiled-coil region" evidence="12">
    <location>
        <begin position="747"/>
        <end position="918"/>
    </location>
</feature>
<dbReference type="InterPro" id="IPR003395">
    <property type="entry name" value="RecF/RecN/SMC_N"/>
</dbReference>
<dbReference type="GO" id="GO:0005634">
    <property type="term" value="C:nucleus"/>
    <property type="evidence" value="ECO:0007669"/>
    <property type="project" value="UniProtKB-SubCell"/>
</dbReference>
<evidence type="ECO:0000256" key="11">
    <source>
        <dbReference type="PIRNR" id="PIRNR005719"/>
    </source>
</evidence>
<evidence type="ECO:0000313" key="14">
    <source>
        <dbReference type="EMBL" id="CCE78034.1"/>
    </source>
</evidence>
<accession>G8YR47</accession>
<evidence type="ECO:0000256" key="10">
    <source>
        <dbReference type="ARBA" id="ARBA00023306"/>
    </source>
</evidence>
<dbReference type="GO" id="GO:0016887">
    <property type="term" value="F:ATP hydrolysis activity"/>
    <property type="evidence" value="ECO:0007669"/>
    <property type="project" value="InterPro"/>
</dbReference>
<keyword evidence="8" id="KW-0226">DNA condensation</keyword>
<dbReference type="Pfam" id="PF06470">
    <property type="entry name" value="SMC_hinge"/>
    <property type="match status" value="1"/>
</dbReference>
<dbReference type="InParanoid" id="G8YR47"/>
<dbReference type="FunFam" id="3.40.50.300:FF:000278">
    <property type="entry name" value="Structural maintenance of chromosomes 2"/>
    <property type="match status" value="1"/>
</dbReference>
<evidence type="ECO:0000256" key="7">
    <source>
        <dbReference type="ARBA" id="ARBA00023054"/>
    </source>
</evidence>
<keyword evidence="15" id="KW-1185">Reference proteome</keyword>
<dbReference type="InterPro" id="IPR024704">
    <property type="entry name" value="SMC"/>
</dbReference>
<dbReference type="InterPro" id="IPR027417">
    <property type="entry name" value="P-loop_NTPase"/>
</dbReference>
<evidence type="ECO:0000256" key="5">
    <source>
        <dbReference type="ARBA" id="ARBA00022776"/>
    </source>
</evidence>
<dbReference type="CDD" id="cd03273">
    <property type="entry name" value="ABC_SMC2_euk"/>
    <property type="match status" value="1"/>
</dbReference>
<dbReference type="HOGENOM" id="CLU_001042_9_0_1"/>
<keyword evidence="6" id="KW-0067">ATP-binding</keyword>
<evidence type="ECO:0000313" key="15">
    <source>
        <dbReference type="Proteomes" id="UP000005222"/>
    </source>
</evidence>
<dbReference type="SUPFAM" id="SSF52540">
    <property type="entry name" value="P-loop containing nucleoside triphosphate hydrolases"/>
    <property type="match status" value="2"/>
</dbReference>
<feature type="domain" description="SMC hinge" evidence="13">
    <location>
        <begin position="521"/>
        <end position="642"/>
    </location>
</feature>
<evidence type="ECO:0000256" key="6">
    <source>
        <dbReference type="ARBA" id="ARBA00022840"/>
    </source>
</evidence>